<sequence>MRAGFGKTLLTPPLGVELAGYGYYLQRQAKYVLDPLYARAVLLEDGARRALMISCDLLGLSAEVCAQVIGHAGTLGVPADAVMLVSVHTHTGPCVKYHEGCGVPDAVYVATVAARICRAVDAAAGDVREVTGIRRAAAPAQGDYLYNRASPDGPVDRMVRGFWLDRGEGTPIAMVSAACHGVFRGRIPGISADFSGAVCRQMERRGCHSLYLNGLCGDIDPWKPTEARMEAFAAEIARAFLSSLRPCPATLWAARIPFVLRLTPATREDIADMAGQAARRAGGEETPAGRVALAWKQKMLESFPNLRTQESIAAQAVVLGGVPVIAFPFEGFTKTGEQIRQILCRPDALTLGCAEELLGYLPTRDDIRRGAYAARESAFLYGRLPAAPGEAERLGEEMGRALARCLKGV</sequence>
<evidence type="ECO:0008006" key="3">
    <source>
        <dbReference type="Google" id="ProtNLM"/>
    </source>
</evidence>
<accession>A0A9D0YX12</accession>
<name>A0A9D0YX12_9FIRM</name>
<evidence type="ECO:0000313" key="2">
    <source>
        <dbReference type="Proteomes" id="UP000886819"/>
    </source>
</evidence>
<dbReference type="AlphaFoldDB" id="A0A9D0YX12"/>
<organism evidence="1 2">
    <name type="scientific">Candidatus Avichristensenella intestinipullorum</name>
    <dbReference type="NCBI Taxonomy" id="2840693"/>
    <lineage>
        <taxon>Bacteria</taxon>
        <taxon>Bacillati</taxon>
        <taxon>Bacillota</taxon>
        <taxon>Clostridia</taxon>
        <taxon>Candidatus Avichristensenella</taxon>
    </lineage>
</organism>
<evidence type="ECO:0000313" key="1">
    <source>
        <dbReference type="EMBL" id="HIQ63430.1"/>
    </source>
</evidence>
<dbReference type="EMBL" id="DVFI01000103">
    <property type="protein sequence ID" value="HIQ63430.1"/>
    <property type="molecule type" value="Genomic_DNA"/>
</dbReference>
<reference evidence="1" key="2">
    <citation type="journal article" date="2021" name="PeerJ">
        <title>Extensive microbial diversity within the chicken gut microbiome revealed by metagenomics and culture.</title>
        <authorList>
            <person name="Gilroy R."/>
            <person name="Ravi A."/>
            <person name="Getino M."/>
            <person name="Pursley I."/>
            <person name="Horton D.L."/>
            <person name="Alikhan N.F."/>
            <person name="Baker D."/>
            <person name="Gharbi K."/>
            <person name="Hall N."/>
            <person name="Watson M."/>
            <person name="Adriaenssens E.M."/>
            <person name="Foster-Nyarko E."/>
            <person name="Jarju S."/>
            <person name="Secka A."/>
            <person name="Antonio M."/>
            <person name="Oren A."/>
            <person name="Chaudhuri R.R."/>
            <person name="La Ragione R."/>
            <person name="Hildebrand F."/>
            <person name="Pallen M.J."/>
        </authorList>
    </citation>
    <scope>NUCLEOTIDE SEQUENCE</scope>
    <source>
        <strain evidence="1">ChiHile30-977</strain>
    </source>
</reference>
<comment type="caution">
    <text evidence="1">The sequence shown here is derived from an EMBL/GenBank/DDBJ whole genome shotgun (WGS) entry which is preliminary data.</text>
</comment>
<reference evidence="1" key="1">
    <citation type="submission" date="2020-10" db="EMBL/GenBank/DDBJ databases">
        <authorList>
            <person name="Gilroy R."/>
        </authorList>
    </citation>
    <scope>NUCLEOTIDE SEQUENCE</scope>
    <source>
        <strain evidence="1">ChiHile30-977</strain>
    </source>
</reference>
<protein>
    <recommendedName>
        <fullName evidence="3">Neutral/alkaline non-lysosomal ceramidase N-terminal domain-containing protein</fullName>
    </recommendedName>
</protein>
<gene>
    <name evidence="1" type="ORF">IAA66_07570</name>
</gene>
<proteinExistence type="predicted"/>
<dbReference type="Proteomes" id="UP000886819">
    <property type="component" value="Unassembled WGS sequence"/>
</dbReference>